<dbReference type="AlphaFoldDB" id="A0A1C5HBH5"/>
<name>A0A1C5HBH5_9ACTN</name>
<reference evidence="3" key="1">
    <citation type="submission" date="2016-06" db="EMBL/GenBank/DDBJ databases">
        <authorList>
            <person name="Varghese N."/>
        </authorList>
    </citation>
    <scope>NUCLEOTIDE SEQUENCE [LARGE SCALE GENOMIC DNA]</scope>
    <source>
        <strain evidence="3">DSM 43171</strain>
    </source>
</reference>
<evidence type="ECO:0000313" key="3">
    <source>
        <dbReference type="Proteomes" id="UP000199408"/>
    </source>
</evidence>
<dbReference type="PROSITE" id="PS51707">
    <property type="entry name" value="CYTH"/>
    <property type="match status" value="1"/>
</dbReference>
<dbReference type="PANTHER" id="PTHR21028:SF2">
    <property type="entry name" value="CYTH DOMAIN-CONTAINING PROTEIN"/>
    <property type="match status" value="1"/>
</dbReference>
<dbReference type="STRING" id="47864.GA0070560_103435"/>
<gene>
    <name evidence="2" type="ORF">GA0070560_103435</name>
</gene>
<protein>
    <submittedName>
        <fullName evidence="2">Adenylate cyclase, class 2</fullName>
    </submittedName>
</protein>
<keyword evidence="3" id="KW-1185">Reference proteome</keyword>
<accession>A0A1C5HBH5</accession>
<dbReference type="Gene3D" id="2.40.320.10">
    <property type="entry name" value="Hypothetical Protein Pfu-838710-001"/>
    <property type="match status" value="1"/>
</dbReference>
<evidence type="ECO:0000259" key="1">
    <source>
        <dbReference type="PROSITE" id="PS51707"/>
    </source>
</evidence>
<organism evidence="2 3">
    <name type="scientific">Micromonospora halophytica</name>
    <dbReference type="NCBI Taxonomy" id="47864"/>
    <lineage>
        <taxon>Bacteria</taxon>
        <taxon>Bacillati</taxon>
        <taxon>Actinomycetota</taxon>
        <taxon>Actinomycetes</taxon>
        <taxon>Micromonosporales</taxon>
        <taxon>Micromonosporaceae</taxon>
        <taxon>Micromonospora</taxon>
    </lineage>
</organism>
<dbReference type="InterPro" id="IPR023577">
    <property type="entry name" value="CYTH_domain"/>
</dbReference>
<feature type="domain" description="CYTH" evidence="1">
    <location>
        <begin position="5"/>
        <end position="179"/>
    </location>
</feature>
<dbReference type="CDD" id="cd07890">
    <property type="entry name" value="CYTH-like_AC_IV-like"/>
    <property type="match status" value="1"/>
</dbReference>
<dbReference type="Proteomes" id="UP000199408">
    <property type="component" value="Unassembled WGS sequence"/>
</dbReference>
<dbReference type="PANTHER" id="PTHR21028">
    <property type="entry name" value="SI:CH211-156B7.4"/>
    <property type="match status" value="1"/>
</dbReference>
<sequence>MAAAVREIEVKYRVIDSAALVRALAQRGAVLSEPVRQDDQAYAASDWTYGQSKVGAAFARLRTENGRHTFCVKKPLENELACAEHETEVLARDPMHAAILAMGFYPTTRIVKTRRTTRLDEMSLCLDEVEGLGVFFEIEVMADDDRPAIEVQEDLDGFARSLGAELVRITETYDALVHAASPVGC</sequence>
<dbReference type="InterPro" id="IPR033469">
    <property type="entry name" value="CYTH-like_dom_sf"/>
</dbReference>
<dbReference type="SUPFAM" id="SSF55154">
    <property type="entry name" value="CYTH-like phosphatases"/>
    <property type="match status" value="1"/>
</dbReference>
<dbReference type="InterPro" id="IPR008173">
    <property type="entry name" value="Adenylyl_cyclase_CyaB"/>
</dbReference>
<proteinExistence type="predicted"/>
<evidence type="ECO:0000313" key="2">
    <source>
        <dbReference type="EMBL" id="SCG43388.1"/>
    </source>
</evidence>
<dbReference type="EMBL" id="FMDN01000003">
    <property type="protein sequence ID" value="SCG43388.1"/>
    <property type="molecule type" value="Genomic_DNA"/>
</dbReference>
<dbReference type="OrthoDB" id="3216512at2"/>
<dbReference type="Pfam" id="PF01928">
    <property type="entry name" value="CYTH"/>
    <property type="match status" value="1"/>
</dbReference>